<dbReference type="Pfam" id="PF08030">
    <property type="entry name" value="NAD_binding_6"/>
    <property type="match status" value="1"/>
</dbReference>
<keyword evidence="6" id="KW-0560">Oxidoreductase</keyword>
<comment type="catalytic activity">
    <reaction evidence="9">
        <text>NADPH + 2 O2 = 2 superoxide + NADP(+) + H(+)</text>
        <dbReference type="Rhea" id="RHEA:63180"/>
        <dbReference type="ChEBI" id="CHEBI:15378"/>
        <dbReference type="ChEBI" id="CHEBI:15379"/>
        <dbReference type="ChEBI" id="CHEBI:18421"/>
        <dbReference type="ChEBI" id="CHEBI:57783"/>
        <dbReference type="ChEBI" id="CHEBI:58349"/>
    </reaction>
</comment>
<dbReference type="Pfam" id="PF08022">
    <property type="entry name" value="FAD_binding_8"/>
    <property type="match status" value="1"/>
</dbReference>
<feature type="transmembrane region" description="Helical" evidence="10">
    <location>
        <begin position="51"/>
        <end position="72"/>
    </location>
</feature>
<keyword evidence="7" id="KW-0408">Iron</keyword>
<evidence type="ECO:0000256" key="3">
    <source>
        <dbReference type="ARBA" id="ARBA00022692"/>
    </source>
</evidence>
<evidence type="ECO:0000313" key="13">
    <source>
        <dbReference type="Proteomes" id="UP000261540"/>
    </source>
</evidence>
<keyword evidence="2" id="KW-0349">Heme</keyword>
<accession>A0A3B3QDH2</accession>
<dbReference type="GO" id="GO:0046872">
    <property type="term" value="F:metal ion binding"/>
    <property type="evidence" value="ECO:0007669"/>
    <property type="project" value="UniProtKB-KW"/>
</dbReference>
<dbReference type="CDD" id="cd06186">
    <property type="entry name" value="NOX_Duox_like_FAD_NADP"/>
    <property type="match status" value="1"/>
</dbReference>
<dbReference type="Ensembl" id="ENSPKIT00000027618.1">
    <property type="protein sequence ID" value="ENSPKIP00000003655.1"/>
    <property type="gene ID" value="ENSPKIG00000020313.1"/>
</dbReference>
<evidence type="ECO:0000256" key="2">
    <source>
        <dbReference type="ARBA" id="ARBA00022617"/>
    </source>
</evidence>
<evidence type="ECO:0000256" key="4">
    <source>
        <dbReference type="ARBA" id="ARBA00022723"/>
    </source>
</evidence>
<dbReference type="FunFam" id="3.40.50.80:FF:000004">
    <property type="entry name" value="NADPH oxidase isoform 2"/>
    <property type="match status" value="1"/>
</dbReference>
<evidence type="ECO:0000313" key="12">
    <source>
        <dbReference type="Ensembl" id="ENSPKIP00000003655.1"/>
    </source>
</evidence>
<keyword evidence="8 10" id="KW-0472">Membrane</keyword>
<dbReference type="InterPro" id="IPR017938">
    <property type="entry name" value="Riboflavin_synthase-like_b-brl"/>
</dbReference>
<feature type="transmembrane region" description="Helical" evidence="10">
    <location>
        <begin position="246"/>
        <end position="264"/>
    </location>
</feature>
<feature type="domain" description="FAD-binding FR-type" evidence="11">
    <location>
        <begin position="323"/>
        <end position="431"/>
    </location>
</feature>
<dbReference type="InterPro" id="IPR013121">
    <property type="entry name" value="Fe_red_NAD-bd_6"/>
</dbReference>
<feature type="transmembrane region" description="Helical" evidence="10">
    <location>
        <begin position="206"/>
        <end position="226"/>
    </location>
</feature>
<keyword evidence="4" id="KW-0479">Metal-binding</keyword>
<sequence length="596" mass="67457">MEASVSKGIRKTTCQWFLLFRWYNKPPCLDVRSWTGLSSSTLLKQLPLLCALWQVLLVGVNVALFTVTFLYYSSQEAFSYTRVMLGSGLAFARASATCVNLNCMVILLPVSRNLVSLLRGSCTCRCRVLRKQLDKNITFHRVVGYLLVFHSVVHVIAHLSNIERYHESQSTEAGELLLKLSSLGDRLNESFLNPIRTYNTTPTKEVLVNVSGLSGLVITLVLALMVTSSTEFIRRSSYEVFWFTHHFFVVFLVGLVIHGIGGIVRGQTAESLLMHNVSYCREHLDEWGDVDQCPLPHFRGSDPASWKWIIAPSLLYICERILRFTRSLQPVAITKVVTHPSNVVELQMTKTGFRMEPGQYVYLQCPAIAPLEWHPFTLTSAPEEDHFSVHVRVAGDWTAALYATYTGHQGDSRIPQLRLAVDGPFGSASRDVFRYEVSVCIAAGIGVTPFASVLKSLQYKSSNPRKLYFFWICRDTTAFEWFRDLLLSLEGDTTGTGRLVSFHIYLTSWDDAQARHITLHRDSQRDVVTGFREKTFFGRPNWDQEFRSIADSHPGSNIGVFLCGPKAISKVIRKMCSTHSTSTLRGVHFHFNKERF</sequence>
<dbReference type="PANTHER" id="PTHR11972">
    <property type="entry name" value="NADPH OXIDASE"/>
    <property type="match status" value="1"/>
</dbReference>
<evidence type="ECO:0000256" key="9">
    <source>
        <dbReference type="ARBA" id="ARBA00049908"/>
    </source>
</evidence>
<dbReference type="AlphaFoldDB" id="A0A3B3QDH2"/>
<protein>
    <submittedName>
        <fullName evidence="12">NADPH oxidase 3</fullName>
    </submittedName>
</protein>
<keyword evidence="3 10" id="KW-0812">Transmembrane</keyword>
<feature type="transmembrane region" description="Helical" evidence="10">
    <location>
        <begin position="142"/>
        <end position="160"/>
    </location>
</feature>
<dbReference type="SUPFAM" id="SSF52343">
    <property type="entry name" value="Ferredoxin reductase-like, C-terminal NADP-linked domain"/>
    <property type="match status" value="1"/>
</dbReference>
<evidence type="ECO:0000256" key="5">
    <source>
        <dbReference type="ARBA" id="ARBA00022989"/>
    </source>
</evidence>
<evidence type="ECO:0000256" key="10">
    <source>
        <dbReference type="SAM" id="Phobius"/>
    </source>
</evidence>
<dbReference type="GeneTree" id="ENSGT00940000160501"/>
<dbReference type="InterPro" id="IPR050369">
    <property type="entry name" value="RBOH/FRE"/>
</dbReference>
<dbReference type="GO" id="GO:0006952">
    <property type="term" value="P:defense response"/>
    <property type="evidence" value="ECO:0007669"/>
    <property type="project" value="TreeGrafter"/>
</dbReference>
<comment type="subcellular location">
    <subcellularLocation>
        <location evidence="1">Membrane</location>
        <topology evidence="1">Multi-pass membrane protein</topology>
    </subcellularLocation>
</comment>
<dbReference type="STRING" id="1676925.ENSPKIP00000003655"/>
<dbReference type="SFLD" id="SFLDG01168">
    <property type="entry name" value="Ferric_reductase_subgroup_(FRE"/>
    <property type="match status" value="1"/>
</dbReference>
<evidence type="ECO:0000256" key="8">
    <source>
        <dbReference type="ARBA" id="ARBA00023136"/>
    </source>
</evidence>
<evidence type="ECO:0000259" key="11">
    <source>
        <dbReference type="PROSITE" id="PS51384"/>
    </source>
</evidence>
<dbReference type="InterPro" id="IPR000778">
    <property type="entry name" value="Cyt_b245_heavy_chain"/>
</dbReference>
<dbReference type="SFLD" id="SFLDS00052">
    <property type="entry name" value="Ferric_Reductase_Domain"/>
    <property type="match status" value="1"/>
</dbReference>
<dbReference type="InterPro" id="IPR013112">
    <property type="entry name" value="FAD-bd_8"/>
</dbReference>
<dbReference type="PRINTS" id="PR00466">
    <property type="entry name" value="GP91PHOX"/>
</dbReference>
<dbReference type="Gene3D" id="2.40.30.10">
    <property type="entry name" value="Translation factors"/>
    <property type="match status" value="1"/>
</dbReference>
<reference evidence="12" key="2">
    <citation type="submission" date="2025-09" db="UniProtKB">
        <authorList>
            <consortium name="Ensembl"/>
        </authorList>
    </citation>
    <scope>IDENTIFICATION</scope>
</reference>
<dbReference type="Pfam" id="PF01794">
    <property type="entry name" value="Ferric_reduct"/>
    <property type="match status" value="1"/>
</dbReference>
<dbReference type="PROSITE" id="PS51384">
    <property type="entry name" value="FAD_FR"/>
    <property type="match status" value="1"/>
</dbReference>
<dbReference type="GO" id="GO:0042554">
    <property type="term" value="P:superoxide anion generation"/>
    <property type="evidence" value="ECO:0007669"/>
    <property type="project" value="TreeGrafter"/>
</dbReference>
<dbReference type="GO" id="GO:0016175">
    <property type="term" value="F:superoxide-generating NAD(P)H oxidase activity"/>
    <property type="evidence" value="ECO:0007669"/>
    <property type="project" value="TreeGrafter"/>
</dbReference>
<feature type="transmembrane region" description="Helical" evidence="10">
    <location>
        <begin position="84"/>
        <end position="108"/>
    </location>
</feature>
<keyword evidence="13" id="KW-1185">Reference proteome</keyword>
<evidence type="ECO:0000256" key="1">
    <source>
        <dbReference type="ARBA" id="ARBA00004141"/>
    </source>
</evidence>
<dbReference type="InterPro" id="IPR013130">
    <property type="entry name" value="Fe3_Rdtase_TM_dom"/>
</dbReference>
<organism evidence="12 13">
    <name type="scientific">Paramormyrops kingsleyae</name>
    <dbReference type="NCBI Taxonomy" id="1676925"/>
    <lineage>
        <taxon>Eukaryota</taxon>
        <taxon>Metazoa</taxon>
        <taxon>Chordata</taxon>
        <taxon>Craniata</taxon>
        <taxon>Vertebrata</taxon>
        <taxon>Euteleostomi</taxon>
        <taxon>Actinopterygii</taxon>
        <taxon>Neopterygii</taxon>
        <taxon>Teleostei</taxon>
        <taxon>Osteoglossocephala</taxon>
        <taxon>Osteoglossomorpha</taxon>
        <taxon>Osteoglossiformes</taxon>
        <taxon>Mormyridae</taxon>
        <taxon>Paramormyrops</taxon>
    </lineage>
</organism>
<keyword evidence="5 10" id="KW-1133">Transmembrane helix</keyword>
<dbReference type="PANTHER" id="PTHR11972:SF12">
    <property type="entry name" value="NADPH OXIDASE 3"/>
    <property type="match status" value="1"/>
</dbReference>
<dbReference type="InterPro" id="IPR039261">
    <property type="entry name" value="FNR_nucleotide-bd"/>
</dbReference>
<dbReference type="Gene3D" id="3.40.50.80">
    <property type="entry name" value="Nucleotide-binding domain of ferredoxin-NADP reductase (FNR) module"/>
    <property type="match status" value="1"/>
</dbReference>
<reference evidence="12" key="1">
    <citation type="submission" date="2025-08" db="UniProtKB">
        <authorList>
            <consortium name="Ensembl"/>
        </authorList>
    </citation>
    <scope>IDENTIFICATION</scope>
</reference>
<dbReference type="InterPro" id="IPR017927">
    <property type="entry name" value="FAD-bd_FR_type"/>
</dbReference>
<proteinExistence type="predicted"/>
<dbReference type="SUPFAM" id="SSF63380">
    <property type="entry name" value="Riboflavin synthase domain-like"/>
    <property type="match status" value="1"/>
</dbReference>
<dbReference type="GO" id="GO:0043020">
    <property type="term" value="C:NADPH oxidase complex"/>
    <property type="evidence" value="ECO:0007669"/>
    <property type="project" value="TreeGrafter"/>
</dbReference>
<dbReference type="Proteomes" id="UP000261540">
    <property type="component" value="Unplaced"/>
</dbReference>
<evidence type="ECO:0000256" key="7">
    <source>
        <dbReference type="ARBA" id="ARBA00023004"/>
    </source>
</evidence>
<name>A0A3B3QDH2_9TELE</name>
<evidence type="ECO:0000256" key="6">
    <source>
        <dbReference type="ARBA" id="ARBA00023002"/>
    </source>
</evidence>